<keyword evidence="2" id="KW-1185">Reference proteome</keyword>
<evidence type="ECO:0000313" key="2">
    <source>
        <dbReference type="Proteomes" id="UP000769157"/>
    </source>
</evidence>
<dbReference type="Proteomes" id="UP000769157">
    <property type="component" value="Unassembled WGS sequence"/>
</dbReference>
<sequence>MLSRATVGIKKLWKHEASPTWLDEHSSDSQSRIRLSLSISLIIMFSAIHSSPVNSPTESTSLKQLEST</sequence>
<organism evidence="1 2">
    <name type="scientific">Ogataea philodendri</name>
    <dbReference type="NCBI Taxonomy" id="1378263"/>
    <lineage>
        <taxon>Eukaryota</taxon>
        <taxon>Fungi</taxon>
        <taxon>Dikarya</taxon>
        <taxon>Ascomycota</taxon>
        <taxon>Saccharomycotina</taxon>
        <taxon>Pichiomycetes</taxon>
        <taxon>Pichiales</taxon>
        <taxon>Pichiaceae</taxon>
        <taxon>Ogataea</taxon>
    </lineage>
</organism>
<proteinExistence type="predicted"/>
<dbReference type="EMBL" id="JAEUBE010000087">
    <property type="protein sequence ID" value="KAH3670465.1"/>
    <property type="molecule type" value="Genomic_DNA"/>
</dbReference>
<accession>A0A9P8PF88</accession>
<reference evidence="1" key="1">
    <citation type="journal article" date="2021" name="Open Biol.">
        <title>Shared evolutionary footprints suggest mitochondrial oxidative damage underlies multiple complex I losses in fungi.</title>
        <authorList>
            <person name="Schikora-Tamarit M.A."/>
            <person name="Marcet-Houben M."/>
            <person name="Nosek J."/>
            <person name="Gabaldon T."/>
        </authorList>
    </citation>
    <scope>NUCLEOTIDE SEQUENCE</scope>
    <source>
        <strain evidence="1">CBS6075</strain>
    </source>
</reference>
<dbReference type="RefSeq" id="XP_046063890.1">
    <property type="nucleotide sequence ID" value="XM_046209134.1"/>
</dbReference>
<reference evidence="1" key="2">
    <citation type="submission" date="2021-01" db="EMBL/GenBank/DDBJ databases">
        <authorList>
            <person name="Schikora-Tamarit M.A."/>
        </authorList>
    </citation>
    <scope>NUCLEOTIDE SEQUENCE</scope>
    <source>
        <strain evidence="1">CBS6075</strain>
    </source>
</reference>
<gene>
    <name evidence="1" type="ORF">OGAPHI_000980</name>
</gene>
<name>A0A9P8PF88_9ASCO</name>
<comment type="caution">
    <text evidence="1">The sequence shown here is derived from an EMBL/GenBank/DDBJ whole genome shotgun (WGS) entry which is preliminary data.</text>
</comment>
<dbReference type="AlphaFoldDB" id="A0A9P8PF88"/>
<dbReference type="GeneID" id="70232948"/>
<protein>
    <submittedName>
        <fullName evidence="1">Uncharacterized protein</fullName>
    </submittedName>
</protein>
<evidence type="ECO:0000313" key="1">
    <source>
        <dbReference type="EMBL" id="KAH3670465.1"/>
    </source>
</evidence>